<dbReference type="PANTHER" id="PTHR43133">
    <property type="entry name" value="RNA POLYMERASE ECF-TYPE SIGMA FACTO"/>
    <property type="match status" value="1"/>
</dbReference>
<evidence type="ECO:0000256" key="3">
    <source>
        <dbReference type="ARBA" id="ARBA00023082"/>
    </source>
</evidence>
<evidence type="ECO:0000256" key="2">
    <source>
        <dbReference type="ARBA" id="ARBA00023015"/>
    </source>
</evidence>
<evidence type="ECO:0000259" key="7">
    <source>
        <dbReference type="Pfam" id="PF04542"/>
    </source>
</evidence>
<dbReference type="NCBIfam" id="TIGR02937">
    <property type="entry name" value="sigma70-ECF"/>
    <property type="match status" value="1"/>
</dbReference>
<dbReference type="Pfam" id="PF04545">
    <property type="entry name" value="Sigma70_r4"/>
    <property type="match status" value="1"/>
</dbReference>
<keyword evidence="5" id="KW-0804">Transcription</keyword>
<keyword evidence="2" id="KW-0805">Transcription regulation</keyword>
<evidence type="ECO:0000256" key="1">
    <source>
        <dbReference type="ARBA" id="ARBA00010641"/>
    </source>
</evidence>
<keyword evidence="4" id="KW-0238">DNA-binding</keyword>
<dbReference type="CDD" id="cd06171">
    <property type="entry name" value="Sigma70_r4"/>
    <property type="match status" value="1"/>
</dbReference>
<accession>A0ABN5ICS4</accession>
<organism evidence="9 10">
    <name type="scientific">Streptomyces dengpaensis</name>
    <dbReference type="NCBI Taxonomy" id="2049881"/>
    <lineage>
        <taxon>Bacteria</taxon>
        <taxon>Bacillati</taxon>
        <taxon>Actinomycetota</taxon>
        <taxon>Actinomycetes</taxon>
        <taxon>Kitasatosporales</taxon>
        <taxon>Streptomycetaceae</taxon>
        <taxon>Streptomyces</taxon>
    </lineage>
</organism>
<dbReference type="InterPro" id="IPR007627">
    <property type="entry name" value="RNA_pol_sigma70_r2"/>
</dbReference>
<dbReference type="Pfam" id="PF04542">
    <property type="entry name" value="Sigma70_r2"/>
    <property type="match status" value="1"/>
</dbReference>
<dbReference type="SUPFAM" id="SSF88946">
    <property type="entry name" value="Sigma2 domain of RNA polymerase sigma factors"/>
    <property type="match status" value="1"/>
</dbReference>
<sequence length="243" mass="26679">MITTPVERAQSGDREAFASLYDEHADTVYRYLYLRVGQKDTAEELTAQTFLNALRNIHQFTWQHRDFSAWLMTIARGLVTDQRKDSRFRLQVTADDILDTSPSLSPSEPCSGHRAVLLQAIAQLGASQQGCLTLCFLAGLSVGETVRVMGKTEGAVKTLQRRALRMLRRTLTRVSDRPPRVATDGAAREVSPCAAPPATTPADGTDLSRVLHDVGAHCTEATQPTAHAHRRMRAKAGVCQAVI</sequence>
<evidence type="ECO:0008006" key="11">
    <source>
        <dbReference type="Google" id="ProtNLM"/>
    </source>
</evidence>
<comment type="similarity">
    <text evidence="1">Belongs to the sigma-70 factor family. ECF subfamily.</text>
</comment>
<dbReference type="InterPro" id="IPR036388">
    <property type="entry name" value="WH-like_DNA-bd_sf"/>
</dbReference>
<dbReference type="InterPro" id="IPR013324">
    <property type="entry name" value="RNA_pol_sigma_r3/r4-like"/>
</dbReference>
<dbReference type="InterPro" id="IPR013325">
    <property type="entry name" value="RNA_pol_sigma_r2"/>
</dbReference>
<proteinExistence type="inferred from homology"/>
<dbReference type="InterPro" id="IPR007630">
    <property type="entry name" value="RNA_pol_sigma70_r4"/>
</dbReference>
<evidence type="ECO:0000256" key="6">
    <source>
        <dbReference type="SAM" id="MobiDB-lite"/>
    </source>
</evidence>
<evidence type="ECO:0000313" key="9">
    <source>
        <dbReference type="EMBL" id="AVH60878.1"/>
    </source>
</evidence>
<evidence type="ECO:0000256" key="5">
    <source>
        <dbReference type="ARBA" id="ARBA00023163"/>
    </source>
</evidence>
<dbReference type="EMBL" id="CP026652">
    <property type="protein sequence ID" value="AVH60878.1"/>
    <property type="molecule type" value="Genomic_DNA"/>
</dbReference>
<dbReference type="Gene3D" id="1.10.1740.10">
    <property type="match status" value="1"/>
</dbReference>
<protein>
    <recommendedName>
        <fullName evidence="11">RNA polymerase subunit sigma-70</fullName>
    </recommendedName>
</protein>
<feature type="region of interest" description="Disordered" evidence="6">
    <location>
        <begin position="175"/>
        <end position="204"/>
    </location>
</feature>
<dbReference type="SUPFAM" id="SSF88659">
    <property type="entry name" value="Sigma3 and sigma4 domains of RNA polymerase sigma factors"/>
    <property type="match status" value="1"/>
</dbReference>
<dbReference type="Gene3D" id="1.10.10.10">
    <property type="entry name" value="Winged helix-like DNA-binding domain superfamily/Winged helix DNA-binding domain"/>
    <property type="match status" value="1"/>
</dbReference>
<keyword evidence="10" id="KW-1185">Reference proteome</keyword>
<dbReference type="InterPro" id="IPR014284">
    <property type="entry name" value="RNA_pol_sigma-70_dom"/>
</dbReference>
<dbReference type="InterPro" id="IPR039425">
    <property type="entry name" value="RNA_pol_sigma-70-like"/>
</dbReference>
<evidence type="ECO:0000259" key="8">
    <source>
        <dbReference type="Pfam" id="PF04545"/>
    </source>
</evidence>
<keyword evidence="3" id="KW-0731">Sigma factor</keyword>
<feature type="domain" description="RNA polymerase sigma-70 region 4" evidence="8">
    <location>
        <begin position="120"/>
        <end position="168"/>
    </location>
</feature>
<feature type="domain" description="RNA polymerase sigma-70 region 2" evidence="7">
    <location>
        <begin position="20"/>
        <end position="87"/>
    </location>
</feature>
<dbReference type="Proteomes" id="UP000238413">
    <property type="component" value="Chromosome"/>
</dbReference>
<reference evidence="9 10" key="1">
    <citation type="submission" date="2018-02" db="EMBL/GenBank/DDBJ databases">
        <title>Complete genome sequence of Streptomyces dengpaensis, the producer of angucyclines.</title>
        <authorList>
            <person name="Yumei L."/>
        </authorList>
    </citation>
    <scope>NUCLEOTIDE SEQUENCE [LARGE SCALE GENOMIC DNA]</scope>
    <source>
        <strain evidence="9 10">XZHG99</strain>
    </source>
</reference>
<evidence type="ECO:0000256" key="4">
    <source>
        <dbReference type="ARBA" id="ARBA00023125"/>
    </source>
</evidence>
<evidence type="ECO:0000313" key="10">
    <source>
        <dbReference type="Proteomes" id="UP000238413"/>
    </source>
</evidence>
<dbReference type="PANTHER" id="PTHR43133:SF57">
    <property type="entry name" value="RNA POLYMERASE SIGMA-70 FACTOR"/>
    <property type="match status" value="1"/>
</dbReference>
<name>A0ABN5ICS4_9ACTN</name>
<gene>
    <name evidence="9" type="ORF">C4B68_39895</name>
</gene>
<dbReference type="RefSeq" id="WP_099506799.1">
    <property type="nucleotide sequence ID" value="NZ_CP026652.1"/>
</dbReference>